<dbReference type="PANTHER" id="PTHR43317">
    <property type="entry name" value="THERMOSPERMINE SYNTHASE ACAULIS5"/>
    <property type="match status" value="1"/>
</dbReference>
<accession>A0A127M4J6</accession>
<sequence>MIPWQHLGTAQIPNNGGELKLSRRGEEFSIRLSGVRGELMNSRLYNSEEALADLACKQLKARDNSAEISGAEILVGGLGMGYTLAAALRAVGSTSQVTVAELIPAVVEWNQGPLGDCAGQPLNDPRTKVHIGDVAELLRDNPKAYDAILLDVDNGPEGLTQNDNNWLYSQAGLDDLFTTLRPEGVLAIWSAGADSMFAIRLKKARFKVTIHTVRARPGKGSRHTIFLAQKPWQAVDQGR</sequence>
<reference evidence="2 3" key="1">
    <citation type="submission" date="2015-12" db="EMBL/GenBank/DDBJ databases">
        <authorList>
            <person name="Shamseldin A."/>
            <person name="Moawad H."/>
            <person name="Abd El-Rahim W.M."/>
            <person name="Sadowsky M.J."/>
        </authorList>
    </citation>
    <scope>NUCLEOTIDE SEQUENCE [LARGE SCALE GENOMIC DNA]</scope>
    <source>
        <strain evidence="2 3">SM2</strain>
    </source>
</reference>
<dbReference type="InterPro" id="IPR029063">
    <property type="entry name" value="SAM-dependent_MTases_sf"/>
</dbReference>
<gene>
    <name evidence="2" type="ORF">AZF00_07485</name>
</gene>
<evidence type="ECO:0008006" key="4">
    <source>
        <dbReference type="Google" id="ProtNLM"/>
    </source>
</evidence>
<dbReference type="RefSeq" id="WP_008247520.1">
    <property type="nucleotide sequence ID" value="NZ_CP014544.1"/>
</dbReference>
<dbReference type="GO" id="GO:0006596">
    <property type="term" value="P:polyamine biosynthetic process"/>
    <property type="evidence" value="ECO:0007669"/>
    <property type="project" value="UniProtKB-KW"/>
</dbReference>
<dbReference type="STRING" id="1470434.AZF00_07485"/>
<proteinExistence type="predicted"/>
<dbReference type="EMBL" id="CP014544">
    <property type="protein sequence ID" value="AMO68153.1"/>
    <property type="molecule type" value="Genomic_DNA"/>
</dbReference>
<evidence type="ECO:0000313" key="2">
    <source>
        <dbReference type="EMBL" id="AMO68153.1"/>
    </source>
</evidence>
<name>A0A127M4J6_9GAMM</name>
<dbReference type="SUPFAM" id="SSF53335">
    <property type="entry name" value="S-adenosyl-L-methionine-dependent methyltransferases"/>
    <property type="match status" value="1"/>
</dbReference>
<dbReference type="Gene3D" id="3.40.50.150">
    <property type="entry name" value="Vaccinia Virus protein VP39"/>
    <property type="match status" value="1"/>
</dbReference>
<organism evidence="2 3">
    <name type="scientific">Zhongshania aliphaticivorans</name>
    <dbReference type="NCBI Taxonomy" id="1470434"/>
    <lineage>
        <taxon>Bacteria</taxon>
        <taxon>Pseudomonadati</taxon>
        <taxon>Pseudomonadota</taxon>
        <taxon>Gammaproteobacteria</taxon>
        <taxon>Cellvibrionales</taxon>
        <taxon>Spongiibacteraceae</taxon>
        <taxon>Zhongshania</taxon>
    </lineage>
</organism>
<evidence type="ECO:0000313" key="3">
    <source>
        <dbReference type="Proteomes" id="UP000074119"/>
    </source>
</evidence>
<evidence type="ECO:0000256" key="1">
    <source>
        <dbReference type="ARBA" id="ARBA00023115"/>
    </source>
</evidence>
<keyword evidence="1" id="KW-0620">Polyamine biosynthesis</keyword>
<dbReference type="KEGG" id="zal:AZF00_07485"/>
<dbReference type="PANTHER" id="PTHR43317:SF3">
    <property type="entry name" value="BLR2883 PROTEIN"/>
    <property type="match status" value="1"/>
</dbReference>
<dbReference type="AlphaFoldDB" id="A0A127M4J6"/>
<dbReference type="Pfam" id="PF01564">
    <property type="entry name" value="Spermine_synth"/>
    <property type="match status" value="1"/>
</dbReference>
<dbReference type="Proteomes" id="UP000074119">
    <property type="component" value="Chromosome"/>
</dbReference>
<protein>
    <recommendedName>
        <fullName evidence="4">Spermidine synthase</fullName>
    </recommendedName>
</protein>